<dbReference type="PANTHER" id="PTHR34180:SF1">
    <property type="entry name" value="BETA-ALANYL-DOPAMINE_CARCININE HYDROLASE"/>
    <property type="match status" value="1"/>
</dbReference>
<organism evidence="2 3">
    <name type="scientific">Calocera viscosa (strain TUFC12733)</name>
    <dbReference type="NCBI Taxonomy" id="1330018"/>
    <lineage>
        <taxon>Eukaryota</taxon>
        <taxon>Fungi</taxon>
        <taxon>Dikarya</taxon>
        <taxon>Basidiomycota</taxon>
        <taxon>Agaricomycotina</taxon>
        <taxon>Dacrymycetes</taxon>
        <taxon>Dacrymycetales</taxon>
        <taxon>Dacrymycetaceae</taxon>
        <taxon>Calocera</taxon>
    </lineage>
</organism>
<dbReference type="Proteomes" id="UP000076738">
    <property type="component" value="Unassembled WGS sequence"/>
</dbReference>
<keyword evidence="3" id="KW-1185">Reference proteome</keyword>
<gene>
    <name evidence="2" type="ORF">CALVIDRAFT_596129</name>
</gene>
<proteinExistence type="predicted"/>
<reference evidence="2 3" key="1">
    <citation type="journal article" date="2016" name="Mol. Biol. Evol.">
        <title>Comparative Genomics of Early-Diverging Mushroom-Forming Fungi Provides Insights into the Origins of Lignocellulose Decay Capabilities.</title>
        <authorList>
            <person name="Nagy L.G."/>
            <person name="Riley R."/>
            <person name="Tritt A."/>
            <person name="Adam C."/>
            <person name="Daum C."/>
            <person name="Floudas D."/>
            <person name="Sun H."/>
            <person name="Yadav J.S."/>
            <person name="Pangilinan J."/>
            <person name="Larsson K.H."/>
            <person name="Matsuura K."/>
            <person name="Barry K."/>
            <person name="Labutti K."/>
            <person name="Kuo R."/>
            <person name="Ohm R.A."/>
            <person name="Bhattacharya S.S."/>
            <person name="Shirouzu T."/>
            <person name="Yoshinaga Y."/>
            <person name="Martin F.M."/>
            <person name="Grigoriev I.V."/>
            <person name="Hibbett D.S."/>
        </authorList>
    </citation>
    <scope>NUCLEOTIDE SEQUENCE [LARGE SCALE GENOMIC DNA]</scope>
    <source>
        <strain evidence="2 3">TUFC12733</strain>
    </source>
</reference>
<name>A0A167Q9H1_CALVF</name>
<evidence type="ECO:0000313" key="2">
    <source>
        <dbReference type="EMBL" id="KZO99548.1"/>
    </source>
</evidence>
<accession>A0A167Q9H1</accession>
<dbReference type="PANTHER" id="PTHR34180">
    <property type="entry name" value="PEPTIDASE C45"/>
    <property type="match status" value="1"/>
</dbReference>
<dbReference type="Gene3D" id="3.60.60.10">
    <property type="entry name" value="Penicillin V Acylase, Chain A"/>
    <property type="match status" value="1"/>
</dbReference>
<dbReference type="AlphaFoldDB" id="A0A167Q9H1"/>
<dbReference type="NCBIfam" id="NF040521">
    <property type="entry name" value="C45_proenzyme"/>
    <property type="match status" value="1"/>
</dbReference>
<evidence type="ECO:0000313" key="3">
    <source>
        <dbReference type="Proteomes" id="UP000076738"/>
    </source>
</evidence>
<feature type="domain" description="Peptidase C45 hydrolase" evidence="1">
    <location>
        <begin position="106"/>
        <end position="331"/>
    </location>
</feature>
<evidence type="ECO:0000259" key="1">
    <source>
        <dbReference type="Pfam" id="PF03417"/>
    </source>
</evidence>
<dbReference type="EMBL" id="KV417272">
    <property type="protein sequence ID" value="KZO99548.1"/>
    <property type="molecule type" value="Genomic_DNA"/>
</dbReference>
<protein>
    <submittedName>
        <fullName evidence="2">AAT-domain-containing protein</fullName>
    </submittedName>
</protein>
<sequence>MLTINCSGSPYEIGFEHGQRAAPLVARSMTFYAGLFKQKSKMDWPQVRQTALQWQPHVHEHYPALEEEMRGLAEGAGVEYSDILALNIRTEIAFGMFSDGCTALSWNTSEKSFLGQNWDWMVAQKENLIIANIIQVGKPSISMVTEAGIIGKIGLNSAGVGACLNAIRLKGADSSRTPVHLCLRLILESDSVDAAVAAVEKYGCASSAHILIADPNGSVGLELTYKSVIKLPMDGKGRIFHSNHLLQRPAWLADEGMATGDTKERVVRIRQLADKLGSFPDEEDVKSVFKDEEGYPGSINRAFAGKSEGATLFNIVMDLTSKTATVTKGRPTEAEEVIALSFA</sequence>
<dbReference type="Pfam" id="PF03417">
    <property type="entry name" value="AAT"/>
    <property type="match status" value="1"/>
</dbReference>
<dbReference type="InterPro" id="IPR047801">
    <property type="entry name" value="Peptidase_C45"/>
</dbReference>
<dbReference type="InterPro" id="IPR047794">
    <property type="entry name" value="C45_proenzyme-like"/>
</dbReference>
<dbReference type="InterPro" id="IPR005079">
    <property type="entry name" value="Peptidase_C45_hydrolase"/>
</dbReference>
<dbReference type="OrthoDB" id="189997at2759"/>
<dbReference type="STRING" id="1330018.A0A167Q9H1"/>
<dbReference type="Gene3D" id="1.10.10.2120">
    <property type="match status" value="1"/>
</dbReference>